<evidence type="ECO:0000256" key="9">
    <source>
        <dbReference type="SAM" id="MobiDB-lite"/>
    </source>
</evidence>
<feature type="region of interest" description="Disordered" evidence="9">
    <location>
        <begin position="1"/>
        <end position="137"/>
    </location>
</feature>
<dbReference type="EMBL" id="MU839005">
    <property type="protein sequence ID" value="KAK1768651.1"/>
    <property type="molecule type" value="Genomic_DNA"/>
</dbReference>
<feature type="compositionally biased region" description="Polar residues" evidence="9">
    <location>
        <begin position="112"/>
        <end position="130"/>
    </location>
</feature>
<keyword evidence="11" id="KW-1185">Reference proteome</keyword>
<evidence type="ECO:0000256" key="1">
    <source>
        <dbReference type="ARBA" id="ARBA00004123"/>
    </source>
</evidence>
<evidence type="ECO:0000256" key="4">
    <source>
        <dbReference type="ARBA" id="ARBA00022490"/>
    </source>
</evidence>
<comment type="similarity">
    <text evidence="3">Belongs to the WHI5/NRM1 family.</text>
</comment>
<dbReference type="Proteomes" id="UP001244011">
    <property type="component" value="Unassembled WGS sequence"/>
</dbReference>
<feature type="compositionally biased region" description="Low complexity" evidence="9">
    <location>
        <begin position="215"/>
        <end position="232"/>
    </location>
</feature>
<keyword evidence="6" id="KW-0805">Transcription regulation</keyword>
<proteinExistence type="inferred from homology"/>
<evidence type="ECO:0000256" key="2">
    <source>
        <dbReference type="ARBA" id="ARBA00004496"/>
    </source>
</evidence>
<evidence type="ECO:0000313" key="10">
    <source>
        <dbReference type="EMBL" id="KAK1768651.1"/>
    </source>
</evidence>
<dbReference type="AlphaFoldDB" id="A0AAJ0C6N7"/>
<feature type="compositionally biased region" description="Low complexity" evidence="9">
    <location>
        <begin position="244"/>
        <end position="257"/>
    </location>
</feature>
<evidence type="ECO:0000256" key="8">
    <source>
        <dbReference type="ARBA" id="ARBA00023242"/>
    </source>
</evidence>
<dbReference type="GeneID" id="85309222"/>
<dbReference type="GO" id="GO:0005634">
    <property type="term" value="C:nucleus"/>
    <property type="evidence" value="ECO:0007669"/>
    <property type="project" value="UniProtKB-SubCell"/>
</dbReference>
<keyword evidence="4" id="KW-0963">Cytoplasm</keyword>
<keyword evidence="7" id="KW-0804">Transcription</keyword>
<keyword evidence="5" id="KW-0678">Repressor</keyword>
<evidence type="ECO:0008006" key="12">
    <source>
        <dbReference type="Google" id="ProtNLM"/>
    </source>
</evidence>
<protein>
    <recommendedName>
        <fullName evidence="12">Cyclin-dependent kinase</fullName>
    </recommendedName>
</protein>
<reference evidence="10" key="1">
    <citation type="submission" date="2023-06" db="EMBL/GenBank/DDBJ databases">
        <title>Genome-scale phylogeny and comparative genomics of the fungal order Sordariales.</title>
        <authorList>
            <consortium name="Lawrence Berkeley National Laboratory"/>
            <person name="Hensen N."/>
            <person name="Bonometti L."/>
            <person name="Westerberg I."/>
            <person name="Brannstrom I.O."/>
            <person name="Guillou S."/>
            <person name="Cros-Aarteil S."/>
            <person name="Calhoun S."/>
            <person name="Haridas S."/>
            <person name="Kuo A."/>
            <person name="Mondo S."/>
            <person name="Pangilinan J."/>
            <person name="Riley R."/>
            <person name="Labutti K."/>
            <person name="Andreopoulos B."/>
            <person name="Lipzen A."/>
            <person name="Chen C."/>
            <person name="Yanf M."/>
            <person name="Daum C."/>
            <person name="Ng V."/>
            <person name="Clum A."/>
            <person name="Steindorff A."/>
            <person name="Ohm R."/>
            <person name="Martin F."/>
            <person name="Silar P."/>
            <person name="Natvig D."/>
            <person name="Lalanne C."/>
            <person name="Gautier V."/>
            <person name="Ament-Velasquez S.L."/>
            <person name="Kruys A."/>
            <person name="Hutchinson M.I."/>
            <person name="Powell A.J."/>
            <person name="Barry K."/>
            <person name="Miller A.N."/>
            <person name="Grigoriev I.V."/>
            <person name="Debuchy R."/>
            <person name="Gladieux P."/>
            <person name="Thoren M.H."/>
            <person name="Johannesson H."/>
        </authorList>
    </citation>
    <scope>NUCLEOTIDE SEQUENCE</scope>
    <source>
        <strain evidence="10">8032-3</strain>
    </source>
</reference>
<dbReference type="InterPro" id="IPR013734">
    <property type="entry name" value="TF_Nrm1/Whi5"/>
</dbReference>
<feature type="compositionally biased region" description="Basic residues" evidence="9">
    <location>
        <begin position="1"/>
        <end position="10"/>
    </location>
</feature>
<gene>
    <name evidence="10" type="ORF">QBC33DRAFT_514231</name>
</gene>
<evidence type="ECO:0000256" key="6">
    <source>
        <dbReference type="ARBA" id="ARBA00023015"/>
    </source>
</evidence>
<evidence type="ECO:0000256" key="5">
    <source>
        <dbReference type="ARBA" id="ARBA00022491"/>
    </source>
</evidence>
<comment type="subcellular location">
    <subcellularLocation>
        <location evidence="2">Cytoplasm</location>
    </subcellularLocation>
    <subcellularLocation>
        <location evidence="1">Nucleus</location>
    </subcellularLocation>
</comment>
<organism evidence="10 11">
    <name type="scientific">Phialemonium atrogriseum</name>
    <dbReference type="NCBI Taxonomy" id="1093897"/>
    <lineage>
        <taxon>Eukaryota</taxon>
        <taxon>Fungi</taxon>
        <taxon>Dikarya</taxon>
        <taxon>Ascomycota</taxon>
        <taxon>Pezizomycotina</taxon>
        <taxon>Sordariomycetes</taxon>
        <taxon>Sordariomycetidae</taxon>
        <taxon>Cephalothecales</taxon>
        <taxon>Cephalothecaceae</taxon>
        <taxon>Phialemonium</taxon>
    </lineage>
</organism>
<feature type="compositionally biased region" description="Basic and acidic residues" evidence="9">
    <location>
        <begin position="73"/>
        <end position="84"/>
    </location>
</feature>
<name>A0AAJ0C6N7_9PEZI</name>
<dbReference type="Pfam" id="PF08528">
    <property type="entry name" value="Whi5"/>
    <property type="match status" value="1"/>
</dbReference>
<comment type="caution">
    <text evidence="10">The sequence shown here is derived from an EMBL/GenBank/DDBJ whole genome shotgun (WGS) entry which is preliminary data.</text>
</comment>
<dbReference type="RefSeq" id="XP_060284864.1">
    <property type="nucleotide sequence ID" value="XM_060426035.1"/>
</dbReference>
<accession>A0AAJ0C6N7</accession>
<evidence type="ECO:0000313" key="11">
    <source>
        <dbReference type="Proteomes" id="UP001244011"/>
    </source>
</evidence>
<evidence type="ECO:0000256" key="7">
    <source>
        <dbReference type="ARBA" id="ARBA00023163"/>
    </source>
</evidence>
<dbReference type="GO" id="GO:0005737">
    <property type="term" value="C:cytoplasm"/>
    <property type="evidence" value="ECO:0007669"/>
    <property type="project" value="UniProtKB-SubCell"/>
</dbReference>
<sequence length="332" mass="35182">MEASPSKRRVLGSLDPNASSPRPQLGLKQLKSPHHNAPGSPLKRPAEPSPGPQPKKIQLTMEARTELQSGKKAGIEEKAQHLHEMPANAEQPDTDPSQQSPRPSDRHRSASPAASSLFDSSGLDNTQATAMTDPDVDTAIPAITPAVAALAALARPPTRPRLTREEAKEKAEILRLRLGLANYKLRTGQTDVPLEQLQVRPLPGMTPRAVHTTSAASAAADRPARRPLPGAPVRRRSEEGLGAGSSQSSQSSSQGSSKGEEDEEVEGPGGSRRRVPSPEERPSLPRLPAQSAVKTPRGRRHLELDEGADAERLTSSALRGGAANGLLSLARG</sequence>
<keyword evidence="8" id="KW-0539">Nucleus</keyword>
<evidence type="ECO:0000256" key="3">
    <source>
        <dbReference type="ARBA" id="ARBA00006922"/>
    </source>
</evidence>
<feature type="region of interest" description="Disordered" evidence="9">
    <location>
        <begin position="186"/>
        <end position="308"/>
    </location>
</feature>